<dbReference type="GO" id="GO:0006310">
    <property type="term" value="P:DNA recombination"/>
    <property type="evidence" value="ECO:0007669"/>
    <property type="project" value="InterPro"/>
</dbReference>
<dbReference type="Pfam" id="PF03837">
    <property type="entry name" value="RecT"/>
    <property type="match status" value="1"/>
</dbReference>
<reference evidence="1" key="1">
    <citation type="journal article" date="2021" name="Proc. Natl. Acad. Sci. U.S.A.">
        <title>A Catalog of Tens of Thousands of Viruses from Human Metagenomes Reveals Hidden Associations with Chronic Diseases.</title>
        <authorList>
            <person name="Tisza M.J."/>
            <person name="Buck C.B."/>
        </authorList>
    </citation>
    <scope>NUCLEOTIDE SEQUENCE</scope>
    <source>
        <strain evidence="1">Ctbxa26</strain>
    </source>
</reference>
<proteinExistence type="predicted"/>
<dbReference type="InterPro" id="IPR010183">
    <property type="entry name" value="Phage_lambda_Bet"/>
</dbReference>
<dbReference type="NCBIfam" id="TIGR01913">
    <property type="entry name" value="bet_lambda"/>
    <property type="match status" value="1"/>
</dbReference>
<organism evidence="1">
    <name type="scientific">Siphoviridae sp. ctbxa26</name>
    <dbReference type="NCBI Taxonomy" id="2825568"/>
    <lineage>
        <taxon>Viruses</taxon>
        <taxon>Duplodnaviria</taxon>
        <taxon>Heunggongvirae</taxon>
        <taxon>Uroviricota</taxon>
        <taxon>Caudoviricetes</taxon>
    </lineage>
</organism>
<accession>A0A8S5VF86</accession>
<dbReference type="GO" id="GO:0003677">
    <property type="term" value="F:DNA binding"/>
    <property type="evidence" value="ECO:0007669"/>
    <property type="project" value="InterPro"/>
</dbReference>
<evidence type="ECO:0000313" key="1">
    <source>
        <dbReference type="EMBL" id="DAG05267.1"/>
    </source>
</evidence>
<dbReference type="InterPro" id="IPR018330">
    <property type="entry name" value="RecT_fam"/>
</dbReference>
<dbReference type="EMBL" id="BK016254">
    <property type="protein sequence ID" value="DAG05267.1"/>
    <property type="molecule type" value="Genomic_DNA"/>
</dbReference>
<name>A0A8S5VF86_9CAUD</name>
<protein>
    <submittedName>
        <fullName evidence="1">RecT protein</fullName>
    </submittedName>
</protein>
<sequence>MSNTETKEKETKKEIAVVYEVDGEQIKLTPSIVQNYIVGTDAQITMPEFKFFTSLCKARGLNPFLKEAYCIKYGKNPAQIVVGKDAVLKRAIKNPNYDGMESGVIVQNKETSEIIERKGTFYLRDSENLVGGWAKVYRKDWQHPTYCSVGFDEVAQKKSDGSLNANWSGKGATMVEKVAKVRALRETFVEELGGMYEAEEMGVDLLNETVPQKQEIIQQDEPIEVDATPAENVVNMDEI</sequence>